<reference evidence="3" key="1">
    <citation type="submission" date="2017-01" db="EMBL/GenBank/DDBJ databases">
        <title>Genome sequence of Rouxiella sp. ERMR1:05.</title>
        <authorList>
            <person name="Kumar R."/>
            <person name="Singh D."/>
            <person name="Kumar S."/>
        </authorList>
    </citation>
    <scope>NUCLEOTIDE SEQUENCE [LARGE SCALE GENOMIC DNA]</scope>
    <source>
        <strain evidence="3">ERMR1:05</strain>
    </source>
</reference>
<accession>A0A2L1UQ83</accession>
<evidence type="ECO:0000313" key="3">
    <source>
        <dbReference type="Proteomes" id="UP000239197"/>
    </source>
</evidence>
<dbReference type="KEGG" id="rox:BV494_09160"/>
<evidence type="ECO:0000259" key="1">
    <source>
        <dbReference type="Pfam" id="PF13175"/>
    </source>
</evidence>
<dbReference type="RefSeq" id="WP_104922603.1">
    <property type="nucleotide sequence ID" value="NZ_CP019062.1"/>
</dbReference>
<gene>
    <name evidence="2" type="ORF">BV494_09160</name>
</gene>
<sequence length="523" mass="60261">MLESIGVNNFRSFKTETTIELKPITVFVGKNSSGKSSVLRTFPLFRQSLESNTTGPILWYGRYVDFGDFEEVISNNSLKDTIEFKFILSISEDRNKKFNRYSHRIANTEDTKFDVRLKLKAKDKKTKANEIEIKLHDVTINIYIGDNDNASFKITSGKVVIEKDGLVATNLGQFIPRVLLKKKEEVISTTTGIKNQYYSNRPYQPNELELTFLQSGLKILREYFHTNTDTDKILNGLDRLGFVKKDVYRYLLEGVFKEQRFFVNNFNKDPSAIVDKIYPYTIAWNLNSILNIINSELTEIFSSIRYIAPLRATSERFYRFQDLQVDEIDHTGSNLAMLLNSLKPTEKNQFEQWTKVNFGFFVKVKQDGPHFAVRIVTDSDDTEYNISDMGFGYSQVLPILTAIWMETERKKAIKDKKIIFIIEQPELHLHPAYQHTLAKIFAKVIAKAKENSINIQIIFETHSQNMIESLGECIEDKSIDITPDDISIIIFDKENGKSTNTSISTFDDDGMLNNWPIGFFSGR</sequence>
<protein>
    <recommendedName>
        <fullName evidence="1">Endonuclease GajA/Old nuclease/RecF-like AAA domain-containing protein</fullName>
    </recommendedName>
</protein>
<name>A0A2L1UQ83_9GAMM</name>
<dbReference type="Proteomes" id="UP000239197">
    <property type="component" value="Chromosome"/>
</dbReference>
<feature type="domain" description="Endonuclease GajA/Old nuclease/RecF-like AAA" evidence="1">
    <location>
        <begin position="1"/>
        <end position="467"/>
    </location>
</feature>
<dbReference type="PANTHER" id="PTHR43581:SF4">
    <property type="entry name" value="ATP_GTP PHOSPHATASE"/>
    <property type="match status" value="1"/>
</dbReference>
<dbReference type="InterPro" id="IPR051396">
    <property type="entry name" value="Bact_Antivir_Def_Nuclease"/>
</dbReference>
<keyword evidence="3" id="KW-1185">Reference proteome</keyword>
<evidence type="ECO:0000313" key="2">
    <source>
        <dbReference type="EMBL" id="AVF35091.1"/>
    </source>
</evidence>
<dbReference type="EMBL" id="CP019062">
    <property type="protein sequence ID" value="AVF35091.1"/>
    <property type="molecule type" value="Genomic_DNA"/>
</dbReference>
<dbReference type="Pfam" id="PF13175">
    <property type="entry name" value="AAA_15"/>
    <property type="match status" value="1"/>
</dbReference>
<proteinExistence type="predicted"/>
<dbReference type="AlphaFoldDB" id="A0A2L1UQ83"/>
<dbReference type="SUPFAM" id="SSF52540">
    <property type="entry name" value="P-loop containing nucleoside triphosphate hydrolases"/>
    <property type="match status" value="1"/>
</dbReference>
<dbReference type="OrthoDB" id="3322489at2"/>
<organism evidence="2 3">
    <name type="scientific">Rahnella sikkimica</name>
    <dbReference type="NCBI Taxonomy" id="1805933"/>
    <lineage>
        <taxon>Bacteria</taxon>
        <taxon>Pseudomonadati</taxon>
        <taxon>Pseudomonadota</taxon>
        <taxon>Gammaproteobacteria</taxon>
        <taxon>Enterobacterales</taxon>
        <taxon>Yersiniaceae</taxon>
        <taxon>Rahnella</taxon>
    </lineage>
</organism>
<dbReference type="InterPro" id="IPR041685">
    <property type="entry name" value="AAA_GajA/Old/RecF-like"/>
</dbReference>
<dbReference type="Gene3D" id="3.40.50.300">
    <property type="entry name" value="P-loop containing nucleotide triphosphate hydrolases"/>
    <property type="match status" value="1"/>
</dbReference>
<dbReference type="InterPro" id="IPR027417">
    <property type="entry name" value="P-loop_NTPase"/>
</dbReference>
<dbReference type="PANTHER" id="PTHR43581">
    <property type="entry name" value="ATP/GTP PHOSPHATASE"/>
    <property type="match status" value="1"/>
</dbReference>